<evidence type="ECO:0000256" key="5">
    <source>
        <dbReference type="SAM" id="SignalP"/>
    </source>
</evidence>
<name>A0ABV5AGJ2_9BACL</name>
<evidence type="ECO:0000313" key="8">
    <source>
        <dbReference type="Proteomes" id="UP001579974"/>
    </source>
</evidence>
<feature type="domain" description="Periplasmic binding protein" evidence="6">
    <location>
        <begin position="53"/>
        <end position="305"/>
    </location>
</feature>
<dbReference type="Gene3D" id="3.40.50.2300">
    <property type="match status" value="2"/>
</dbReference>
<protein>
    <submittedName>
        <fullName evidence="7">Substrate-binding domain-containing protein</fullName>
    </submittedName>
</protein>
<comment type="caution">
    <text evidence="7">The sequence shown here is derived from an EMBL/GenBank/DDBJ whole genome shotgun (WGS) entry which is preliminary data.</text>
</comment>
<dbReference type="EMBL" id="JBDXSU010000011">
    <property type="protein sequence ID" value="MFB5191390.1"/>
    <property type="molecule type" value="Genomic_DNA"/>
</dbReference>
<reference evidence="7 8" key="1">
    <citation type="journal article" date="2024" name="Int. J. Mol. Sci.">
        <title>Exploration of Alicyclobacillus spp. Genome in Search of Antibiotic Resistance.</title>
        <authorList>
            <person name="Bucka-Kolendo J."/>
            <person name="Kiousi D.E."/>
            <person name="Dekowska A."/>
            <person name="Mikolajczuk-Szczyrba A."/>
            <person name="Karadedos D.M."/>
            <person name="Michael P."/>
            <person name="Galanis A."/>
            <person name="Sokolowska B."/>
        </authorList>
    </citation>
    <scope>NUCLEOTIDE SEQUENCE [LARGE SCALE GENOMIC DNA]</scope>
    <source>
        <strain evidence="7 8">KKP 3000</strain>
    </source>
</reference>
<dbReference type="InterPro" id="IPR028082">
    <property type="entry name" value="Peripla_BP_I"/>
</dbReference>
<keyword evidence="3 5" id="KW-0732">Signal</keyword>
<accession>A0ABV5AGJ2</accession>
<dbReference type="PROSITE" id="PS51257">
    <property type="entry name" value="PROKAR_LIPOPROTEIN"/>
    <property type="match status" value="1"/>
</dbReference>
<comment type="subcellular location">
    <subcellularLocation>
        <location evidence="1">Cell envelope</location>
    </subcellularLocation>
</comment>
<dbReference type="RefSeq" id="WP_368780932.1">
    <property type="nucleotide sequence ID" value="NZ_CP162940.1"/>
</dbReference>
<feature type="chain" id="PRO_5046436967" evidence="5">
    <location>
        <begin position="27"/>
        <end position="327"/>
    </location>
</feature>
<dbReference type="InterPro" id="IPR025997">
    <property type="entry name" value="SBP_2_dom"/>
</dbReference>
<dbReference type="SUPFAM" id="SSF53822">
    <property type="entry name" value="Periplasmic binding protein-like I"/>
    <property type="match status" value="1"/>
</dbReference>
<dbReference type="Proteomes" id="UP001579974">
    <property type="component" value="Unassembled WGS sequence"/>
</dbReference>
<dbReference type="PANTHER" id="PTHR46847">
    <property type="entry name" value="D-ALLOSE-BINDING PERIPLASMIC PROTEIN-RELATED"/>
    <property type="match status" value="1"/>
</dbReference>
<dbReference type="Pfam" id="PF13407">
    <property type="entry name" value="Peripla_BP_4"/>
    <property type="match status" value="1"/>
</dbReference>
<organism evidence="7 8">
    <name type="scientific">Alicyclobacillus fastidiosus</name>
    <dbReference type="NCBI Taxonomy" id="392011"/>
    <lineage>
        <taxon>Bacteria</taxon>
        <taxon>Bacillati</taxon>
        <taxon>Bacillota</taxon>
        <taxon>Bacilli</taxon>
        <taxon>Bacillales</taxon>
        <taxon>Alicyclobacillaceae</taxon>
        <taxon>Alicyclobacillus</taxon>
    </lineage>
</organism>
<evidence type="ECO:0000256" key="4">
    <source>
        <dbReference type="SAM" id="MobiDB-lite"/>
    </source>
</evidence>
<keyword evidence="8" id="KW-1185">Reference proteome</keyword>
<proteinExistence type="inferred from homology"/>
<evidence type="ECO:0000313" key="7">
    <source>
        <dbReference type="EMBL" id="MFB5191390.1"/>
    </source>
</evidence>
<feature type="signal peptide" evidence="5">
    <location>
        <begin position="1"/>
        <end position="26"/>
    </location>
</feature>
<comment type="similarity">
    <text evidence="2">Belongs to the bacterial solute-binding protein 2 family.</text>
</comment>
<feature type="region of interest" description="Disordered" evidence="4">
    <location>
        <begin position="26"/>
        <end position="49"/>
    </location>
</feature>
<evidence type="ECO:0000256" key="3">
    <source>
        <dbReference type="ARBA" id="ARBA00022729"/>
    </source>
</evidence>
<evidence type="ECO:0000256" key="2">
    <source>
        <dbReference type="ARBA" id="ARBA00007639"/>
    </source>
</evidence>
<gene>
    <name evidence="7" type="ORF">KKP3000_000163</name>
</gene>
<sequence length="327" mass="33555">MKNWKIAAFSALAAGVLATGCGTTNSASTNGSSSNNTSAGNATTSSSASGKTVGFAVSTLNNPFFVAMQNGVQSEAQKDGLKVTVENGNNDAATQLNQVQDLIQQHVSAILLNPVDSNSLSSAVKLANQANIPVITLDRSVNGGTVATFIASDSVQAGKEAADQLIKALGGKGQVVELQGTIGASSEIDREKGFDQEIATASGIKVVAKQTANFDRNTAMNVMQNILQAHPDINGVFAQNDEMALGALKAIQQSGKKGIAIVGIDGEQEAITDVNNGSMYADVAQQPTQEGMLGIDNAVKLINGQTVPATVSSPLQLVNKGSSFKGF</sequence>
<dbReference type="PANTHER" id="PTHR46847:SF1">
    <property type="entry name" value="D-ALLOSE-BINDING PERIPLASMIC PROTEIN-RELATED"/>
    <property type="match status" value="1"/>
</dbReference>
<evidence type="ECO:0000256" key="1">
    <source>
        <dbReference type="ARBA" id="ARBA00004196"/>
    </source>
</evidence>
<evidence type="ECO:0000259" key="6">
    <source>
        <dbReference type="Pfam" id="PF13407"/>
    </source>
</evidence>